<evidence type="ECO:0000313" key="3">
    <source>
        <dbReference type="Proteomes" id="UP001162156"/>
    </source>
</evidence>
<keyword evidence="3" id="KW-1185">Reference proteome</keyword>
<proteinExistence type="predicted"/>
<name>A0AAV8XC36_9CUCU</name>
<accession>A0AAV8XC36</accession>
<dbReference type="Proteomes" id="UP001162156">
    <property type="component" value="Unassembled WGS sequence"/>
</dbReference>
<protein>
    <submittedName>
        <fullName evidence="2">Uncharacterized protein</fullName>
    </submittedName>
</protein>
<organism evidence="2 3">
    <name type="scientific">Rhamnusium bicolor</name>
    <dbReference type="NCBI Taxonomy" id="1586634"/>
    <lineage>
        <taxon>Eukaryota</taxon>
        <taxon>Metazoa</taxon>
        <taxon>Ecdysozoa</taxon>
        <taxon>Arthropoda</taxon>
        <taxon>Hexapoda</taxon>
        <taxon>Insecta</taxon>
        <taxon>Pterygota</taxon>
        <taxon>Neoptera</taxon>
        <taxon>Endopterygota</taxon>
        <taxon>Coleoptera</taxon>
        <taxon>Polyphaga</taxon>
        <taxon>Cucujiformia</taxon>
        <taxon>Chrysomeloidea</taxon>
        <taxon>Cerambycidae</taxon>
        <taxon>Lepturinae</taxon>
        <taxon>Rhagiini</taxon>
        <taxon>Rhamnusium</taxon>
    </lineage>
</organism>
<evidence type="ECO:0000313" key="2">
    <source>
        <dbReference type="EMBL" id="KAJ8936159.1"/>
    </source>
</evidence>
<reference evidence="2" key="1">
    <citation type="journal article" date="2023" name="Insect Mol. Biol.">
        <title>Genome sequencing provides insights into the evolution of gene families encoding plant cell wall-degrading enzymes in longhorned beetles.</title>
        <authorList>
            <person name="Shin N.R."/>
            <person name="Okamura Y."/>
            <person name="Kirsch R."/>
            <person name="Pauchet Y."/>
        </authorList>
    </citation>
    <scope>NUCLEOTIDE SEQUENCE</scope>
    <source>
        <strain evidence="2">RBIC_L_NR</strain>
    </source>
</reference>
<feature type="chain" id="PRO_5043754017" evidence="1">
    <location>
        <begin position="17"/>
        <end position="265"/>
    </location>
</feature>
<dbReference type="EMBL" id="JANEYF010003456">
    <property type="protein sequence ID" value="KAJ8936159.1"/>
    <property type="molecule type" value="Genomic_DNA"/>
</dbReference>
<comment type="caution">
    <text evidence="2">The sequence shown here is derived from an EMBL/GenBank/DDBJ whole genome shotgun (WGS) entry which is preliminary data.</text>
</comment>
<feature type="non-terminal residue" evidence="2">
    <location>
        <position position="265"/>
    </location>
</feature>
<gene>
    <name evidence="2" type="ORF">NQ314_012474</name>
</gene>
<feature type="signal peptide" evidence="1">
    <location>
        <begin position="1"/>
        <end position="16"/>
    </location>
</feature>
<dbReference type="AlphaFoldDB" id="A0AAV8XC36"/>
<keyword evidence="1" id="KW-0732">Signal</keyword>
<evidence type="ECO:0000256" key="1">
    <source>
        <dbReference type="SAM" id="SignalP"/>
    </source>
</evidence>
<sequence>MVLLSQFLITLRVASSYPLYNPYNPYEAYFGYSLPYYNPIRNYAQQVPTYSHFIPTYSSDLIQDRVTTSYLAAPDLLPNLNILAEIPYSVSNKFTVVPMLLMSKQNMNMVSHAHIMGVSITKPIMTIKTDQDNLLQCTPAVKIVLEKPIVVYSLKTSVLFPTEIQIVYERYKIPIRIGAVIAPVKENTFVSVETPVVIKVVYAIPTRPIVLDYVNNEDAVFVPETDAVVVESEPDDLPPKNVTILNFPEQEAEPTLQVDEEDEEL</sequence>